<sequence length="264" mass="27157">MRFLPMALILGGLSACAPAVPDSAAGVGFYNSIEAQRAREAALSGTATMPGVAAPAAVSSTPLSAAGTVSAQGQTQTASAGATLTSGDSMATRGDSASDIAAETAAALRAAQSNSGEMPVQASPLNPAPAMINNAGISDENDFQAVANRETIQSDADRMARNRQMYQEIEPTAIPGRPGDDQPNIVAYALQTKNPRGAQLYSRGGLNLQGRHARNCAKYGSADLAQMAFLSKGGPKRDRMALDPDGDGYACAWDPAPFREAVKN</sequence>
<evidence type="ECO:0000313" key="4">
    <source>
        <dbReference type="Proteomes" id="UP000294662"/>
    </source>
</evidence>
<evidence type="ECO:0000256" key="2">
    <source>
        <dbReference type="SAM" id="SignalP"/>
    </source>
</evidence>
<organism evidence="3 4">
    <name type="scientific">Antarcticimicrobium sediminis</name>
    <dbReference type="NCBI Taxonomy" id="2546227"/>
    <lineage>
        <taxon>Bacteria</taxon>
        <taxon>Pseudomonadati</taxon>
        <taxon>Pseudomonadota</taxon>
        <taxon>Alphaproteobacteria</taxon>
        <taxon>Rhodobacterales</taxon>
        <taxon>Paracoccaceae</taxon>
        <taxon>Antarcticimicrobium</taxon>
    </lineage>
</organism>
<keyword evidence="4" id="KW-1185">Reference proteome</keyword>
<feature type="chain" id="PRO_5020804097" description="Excalibur calcium-binding domain-containing protein" evidence="2">
    <location>
        <begin position="20"/>
        <end position="264"/>
    </location>
</feature>
<proteinExistence type="predicted"/>
<dbReference type="RefSeq" id="WP_132831489.1">
    <property type="nucleotide sequence ID" value="NZ_SMFP01000025.1"/>
</dbReference>
<evidence type="ECO:0000313" key="3">
    <source>
        <dbReference type="EMBL" id="TDE33821.1"/>
    </source>
</evidence>
<feature type="region of interest" description="Disordered" evidence="1">
    <location>
        <begin position="68"/>
        <end position="94"/>
    </location>
</feature>
<dbReference type="Proteomes" id="UP000294662">
    <property type="component" value="Unassembled WGS sequence"/>
</dbReference>
<name>A0A4R5EH66_9RHOB</name>
<keyword evidence="2" id="KW-0732">Signal</keyword>
<dbReference type="AlphaFoldDB" id="A0A4R5EH66"/>
<evidence type="ECO:0000256" key="1">
    <source>
        <dbReference type="SAM" id="MobiDB-lite"/>
    </source>
</evidence>
<accession>A0A4R5EH66</accession>
<dbReference type="OrthoDB" id="7951357at2"/>
<dbReference type="EMBL" id="SMFP01000025">
    <property type="protein sequence ID" value="TDE33821.1"/>
    <property type="molecule type" value="Genomic_DNA"/>
</dbReference>
<feature type="signal peptide" evidence="2">
    <location>
        <begin position="1"/>
        <end position="19"/>
    </location>
</feature>
<comment type="caution">
    <text evidence="3">The sequence shown here is derived from an EMBL/GenBank/DDBJ whole genome shotgun (WGS) entry which is preliminary data.</text>
</comment>
<protein>
    <recommendedName>
        <fullName evidence="5">Excalibur calcium-binding domain-containing protein</fullName>
    </recommendedName>
</protein>
<reference evidence="3 4" key="1">
    <citation type="submission" date="2019-03" db="EMBL/GenBank/DDBJ databases">
        <authorList>
            <person name="Zhang S."/>
        </authorList>
    </citation>
    <scope>NUCLEOTIDE SEQUENCE [LARGE SCALE GENOMIC DNA]</scope>
    <source>
        <strain evidence="3 4">S4J41</strain>
    </source>
</reference>
<evidence type="ECO:0008006" key="5">
    <source>
        <dbReference type="Google" id="ProtNLM"/>
    </source>
</evidence>
<feature type="compositionally biased region" description="Low complexity" evidence="1">
    <location>
        <begin position="68"/>
        <end position="87"/>
    </location>
</feature>
<gene>
    <name evidence="3" type="ORF">E1B25_20695</name>
</gene>
<dbReference type="PROSITE" id="PS51257">
    <property type="entry name" value="PROKAR_LIPOPROTEIN"/>
    <property type="match status" value="1"/>
</dbReference>